<gene>
    <name evidence="2" type="ORF">E6K76_01635</name>
</gene>
<feature type="domain" description="PatA-like N-terminal" evidence="1">
    <location>
        <begin position="4"/>
        <end position="79"/>
    </location>
</feature>
<protein>
    <submittedName>
        <fullName evidence="2">DUF4388 domain-containing protein</fullName>
    </submittedName>
</protein>
<feature type="domain" description="PatA-like N-terminal" evidence="1">
    <location>
        <begin position="82"/>
        <end position="160"/>
    </location>
</feature>
<evidence type="ECO:0000259" key="1">
    <source>
        <dbReference type="Pfam" id="PF14332"/>
    </source>
</evidence>
<dbReference type="InterPro" id="IPR025497">
    <property type="entry name" value="PatA-like_N"/>
</dbReference>
<organism evidence="2 3">
    <name type="scientific">Eiseniibacteriota bacterium</name>
    <dbReference type="NCBI Taxonomy" id="2212470"/>
    <lineage>
        <taxon>Bacteria</taxon>
        <taxon>Candidatus Eiseniibacteriota</taxon>
    </lineage>
</organism>
<dbReference type="AlphaFoldDB" id="A0A538T9P2"/>
<accession>A0A538T9P2</accession>
<evidence type="ECO:0000313" key="3">
    <source>
        <dbReference type="Proteomes" id="UP000316852"/>
    </source>
</evidence>
<dbReference type="SUPFAM" id="SSF160246">
    <property type="entry name" value="EspE N-terminal domain-like"/>
    <property type="match status" value="1"/>
</dbReference>
<dbReference type="Pfam" id="PF14332">
    <property type="entry name" value="DUF4388"/>
    <property type="match status" value="2"/>
</dbReference>
<proteinExistence type="predicted"/>
<dbReference type="PANTHER" id="PTHR36304">
    <property type="entry name" value="DOMAIN GTPASE-ACTIVATING PROTEIN, PUTATIVE-RELATED-RELATED"/>
    <property type="match status" value="1"/>
</dbReference>
<dbReference type="InterPro" id="IPR037257">
    <property type="entry name" value="T2SS_E_N_sf"/>
</dbReference>
<dbReference type="PANTHER" id="PTHR36304:SF4">
    <property type="entry name" value="DUF4388 DOMAIN-CONTAINING PROTEIN"/>
    <property type="match status" value="1"/>
</dbReference>
<comment type="caution">
    <text evidence="2">The sequence shown here is derived from an EMBL/GenBank/DDBJ whole genome shotgun (WGS) entry which is preliminary data.</text>
</comment>
<sequence>MALQGNLDDFSLPEILQLISVQQKSGVLKLTAGADVAVIFFEGGRVVSTRDRRRNTRDPLKTFLVQTGFITEAQLKQIETIEAESRRELTDILLTGNYVASDQLTDALESQIQDTFHQLLTWKAGTYHFSGDARTVPKFAANVRMNTEGLLMESMRRLDEFVRYKEVLTSPAMVLRPKPLATPPKDMTTPEQRVLPLVDGLRPLRDIVAQAKLVEFEVYEALHHLLELGVVEISLGAAPAKVTPIAKEEAAAPPPRSMAIPVAALFLLLSIAIGTRATPKLYSHVERTAHRAPAGSSSIDESQRLALALEVYRSIRGEYPTELRAMSREGYLPPAAVSSFYRRFDYQSDGTSYSKIAH</sequence>
<dbReference type="EMBL" id="VBOW01000014">
    <property type="protein sequence ID" value="TMQ60363.1"/>
    <property type="molecule type" value="Genomic_DNA"/>
</dbReference>
<dbReference type="Proteomes" id="UP000316852">
    <property type="component" value="Unassembled WGS sequence"/>
</dbReference>
<evidence type="ECO:0000313" key="2">
    <source>
        <dbReference type="EMBL" id="TMQ60363.1"/>
    </source>
</evidence>
<name>A0A538T9P2_UNCEI</name>
<reference evidence="2 3" key="1">
    <citation type="journal article" date="2019" name="Nat. Microbiol.">
        <title>Mediterranean grassland soil C-N compound turnover is dependent on rainfall and depth, and is mediated by genomically divergent microorganisms.</title>
        <authorList>
            <person name="Diamond S."/>
            <person name="Andeer P.F."/>
            <person name="Li Z."/>
            <person name="Crits-Christoph A."/>
            <person name="Burstein D."/>
            <person name="Anantharaman K."/>
            <person name="Lane K.R."/>
            <person name="Thomas B.C."/>
            <person name="Pan C."/>
            <person name="Northen T.R."/>
            <person name="Banfield J.F."/>
        </authorList>
    </citation>
    <scope>NUCLEOTIDE SEQUENCE [LARGE SCALE GENOMIC DNA]</scope>
    <source>
        <strain evidence="2">WS_6</strain>
    </source>
</reference>